<organism evidence="1 2">
    <name type="scientific">Shimwellia blattae (strain ATCC 29907 / DSM 4481 / JCM 1650 / NBRC 105725 / CDC 9005-74)</name>
    <name type="common">Escherichia blattae</name>
    <dbReference type="NCBI Taxonomy" id="630626"/>
    <lineage>
        <taxon>Bacteria</taxon>
        <taxon>Pseudomonadati</taxon>
        <taxon>Pseudomonadota</taxon>
        <taxon>Gammaproteobacteria</taxon>
        <taxon>Enterobacterales</taxon>
        <taxon>Enterobacteriaceae</taxon>
        <taxon>Shimwellia</taxon>
    </lineage>
</organism>
<dbReference type="EMBL" id="CP001560">
    <property type="protein sequence ID" value="AFJ45843.1"/>
    <property type="molecule type" value="Genomic_DNA"/>
</dbReference>
<dbReference type="STRING" id="630626.EBL_c07200"/>
<evidence type="ECO:0000313" key="2">
    <source>
        <dbReference type="Proteomes" id="UP000001955"/>
    </source>
</evidence>
<protein>
    <submittedName>
        <fullName evidence="1">Uncharacterized protein</fullName>
    </submittedName>
</protein>
<gene>
    <name evidence="1" type="ordered locus">EBL_c07200</name>
</gene>
<keyword evidence="2" id="KW-1185">Reference proteome</keyword>
<dbReference type="AlphaFoldDB" id="I2B5N9"/>
<dbReference type="Proteomes" id="UP000001955">
    <property type="component" value="Chromosome"/>
</dbReference>
<accession>I2B5N9</accession>
<evidence type="ECO:0000313" key="1">
    <source>
        <dbReference type="EMBL" id="AFJ45843.1"/>
    </source>
</evidence>
<sequence length="52" mass="6129">MKYCIQILIARVYFCHTNKVMTVFECPAIRSRNQVRGAALHEHTDNKTFLPY</sequence>
<dbReference type="HOGENOM" id="CLU_3084683_0_0_6"/>
<reference evidence="1 2" key="1">
    <citation type="journal article" date="2012" name="J. Bacteriol.">
        <title>Complete genome sequence of the B12-producing Shimwellia blattae strain DSM 4481, isolated from a cockroach.</title>
        <authorList>
            <person name="Brzuszkiewicz E."/>
            <person name="Waschkowitz T."/>
            <person name="Wiezer A."/>
            <person name="Daniel R."/>
        </authorList>
    </citation>
    <scope>NUCLEOTIDE SEQUENCE [LARGE SCALE GENOMIC DNA]</scope>
    <source>
        <strain evidence="2">ATCC 29907 / DSM 4481 / JCM 1650 / NBRC 105725 / CDC 9005-74</strain>
    </source>
</reference>
<dbReference type="KEGG" id="ebt:EBL_c07200"/>
<name>I2B5N9_SHIBC</name>
<proteinExistence type="predicted"/>